<keyword evidence="3" id="KW-1133">Transmembrane helix</keyword>
<keyword evidence="1 3" id="KW-0472">Membrane</keyword>
<feature type="transmembrane region" description="Helical" evidence="3">
    <location>
        <begin position="44"/>
        <end position="61"/>
    </location>
</feature>
<comment type="function">
    <text evidence="1">Has phosphodiesterase (PDE) activity against cyclic-di-AMP (c-di-AMP).</text>
</comment>
<evidence type="ECO:0000313" key="6">
    <source>
        <dbReference type="Proteomes" id="UP000824169"/>
    </source>
</evidence>
<keyword evidence="1" id="KW-0378">Hydrolase</keyword>
<keyword evidence="3" id="KW-0812">Transmembrane</keyword>
<dbReference type="PANTHER" id="PTHR47618">
    <property type="entry name" value="BIFUNCTIONAL OLIGORIBONUCLEASE AND PAP PHOSPHATASE NRNA"/>
    <property type="match status" value="1"/>
</dbReference>
<feature type="binding site" evidence="2">
    <location>
        <position position="382"/>
    </location>
    <ligand>
        <name>Mn(2+)</name>
        <dbReference type="ChEBI" id="CHEBI:29035"/>
        <label>2</label>
    </ligand>
</feature>
<evidence type="ECO:0000313" key="5">
    <source>
        <dbReference type="EMBL" id="HIV25796.1"/>
    </source>
</evidence>
<keyword evidence="2" id="KW-0479">Metal-binding</keyword>
<dbReference type="GO" id="GO:0046872">
    <property type="term" value="F:metal ion binding"/>
    <property type="evidence" value="ECO:0007669"/>
    <property type="project" value="UniProtKB-KW"/>
</dbReference>
<comment type="cofactor">
    <cofactor evidence="2">
        <name>Mn(2+)</name>
        <dbReference type="ChEBI" id="CHEBI:29035"/>
    </cofactor>
    <text evidence="2">For phosphodiesterase activity, probably binds 2 Mn(2+) per subunit.</text>
</comment>
<comment type="caution">
    <text evidence="5">The sequence shown here is derived from an EMBL/GenBank/DDBJ whole genome shotgun (WGS) entry which is preliminary data.</text>
</comment>
<dbReference type="FunFam" id="3.90.1640.10:FF:000002">
    <property type="entry name" value="Cyclic-di-AMP phosphodiesterase"/>
    <property type="match status" value="1"/>
</dbReference>
<dbReference type="InterPro" id="IPR038763">
    <property type="entry name" value="DHH_sf"/>
</dbReference>
<dbReference type="PANTHER" id="PTHR47618:SF2">
    <property type="entry name" value="CYCLIC-DI-AMP PHOSPHODIESTERASE GDPP"/>
    <property type="match status" value="1"/>
</dbReference>
<dbReference type="Proteomes" id="UP000824169">
    <property type="component" value="Unassembled WGS sequence"/>
</dbReference>
<comment type="similarity">
    <text evidence="1">Belongs to the GdpP/PdeA phosphodiesterase family.</text>
</comment>
<dbReference type="SUPFAM" id="SSF64182">
    <property type="entry name" value="DHH phosphoesterases"/>
    <property type="match status" value="1"/>
</dbReference>
<comment type="catalytic activity">
    <reaction evidence="1">
        <text>3',3'-c-di-AMP + H2O = 5'-O-phosphonoadenylyl-(3'-&gt;5')-adenosine + H(+)</text>
        <dbReference type="Rhea" id="RHEA:54420"/>
        <dbReference type="ChEBI" id="CHEBI:15377"/>
        <dbReference type="ChEBI" id="CHEBI:15378"/>
        <dbReference type="ChEBI" id="CHEBI:71500"/>
        <dbReference type="ChEBI" id="CHEBI:138171"/>
    </reaction>
</comment>
<dbReference type="Gene3D" id="3.90.1640.10">
    <property type="entry name" value="inorganic pyrophosphatase (n-terminal core)"/>
    <property type="match status" value="1"/>
</dbReference>
<keyword evidence="2" id="KW-0464">Manganese</keyword>
<feature type="binding site" evidence="2">
    <location>
        <position position="376"/>
    </location>
    <ligand>
        <name>Mn(2+)</name>
        <dbReference type="ChEBI" id="CHEBI:29035"/>
        <label>1</label>
    </ligand>
</feature>
<dbReference type="InterPro" id="IPR014528">
    <property type="entry name" value="GdpP/PdeA"/>
</dbReference>
<evidence type="ECO:0000256" key="2">
    <source>
        <dbReference type="PIRSR" id="PIRSR026583-50"/>
    </source>
</evidence>
<dbReference type="InterPro" id="IPR003156">
    <property type="entry name" value="DHHA1_dom"/>
</dbReference>
<feature type="binding site" evidence="2">
    <location>
        <position position="450"/>
    </location>
    <ligand>
        <name>Mn(2+)</name>
        <dbReference type="ChEBI" id="CHEBI:29035"/>
        <label>2</label>
    </ligand>
</feature>
<dbReference type="GO" id="GO:0003676">
    <property type="term" value="F:nucleic acid binding"/>
    <property type="evidence" value="ECO:0007669"/>
    <property type="project" value="UniProtKB-UniRule"/>
</dbReference>
<dbReference type="GO" id="GO:0005886">
    <property type="term" value="C:plasma membrane"/>
    <property type="evidence" value="ECO:0007669"/>
    <property type="project" value="UniProtKB-SubCell"/>
</dbReference>
<dbReference type="PIRSF" id="PIRSF026583">
    <property type="entry name" value="YybT"/>
    <property type="match status" value="1"/>
</dbReference>
<dbReference type="AlphaFoldDB" id="A0A9D1TAN9"/>
<gene>
    <name evidence="5" type="ORF">IAB71_08495</name>
</gene>
<evidence type="ECO:0000256" key="3">
    <source>
        <dbReference type="SAM" id="Phobius"/>
    </source>
</evidence>
<dbReference type="Gene3D" id="3.30.450.20">
    <property type="entry name" value="PAS domain"/>
    <property type="match status" value="1"/>
</dbReference>
<feature type="transmembrane region" description="Helical" evidence="3">
    <location>
        <begin position="20"/>
        <end position="38"/>
    </location>
</feature>
<dbReference type="Pfam" id="PF24898">
    <property type="entry name" value="GGDEF_GdpP"/>
    <property type="match status" value="1"/>
</dbReference>
<proteinExistence type="inferred from homology"/>
<reference evidence="5" key="1">
    <citation type="submission" date="2020-10" db="EMBL/GenBank/DDBJ databases">
        <authorList>
            <person name="Gilroy R."/>
        </authorList>
    </citation>
    <scope>NUCLEOTIDE SEQUENCE</scope>
    <source>
        <strain evidence="5">CHK188-20938</strain>
    </source>
</reference>
<comment type="subcellular location">
    <subcellularLocation>
        <location evidence="1">Cell membrane</location>
    </subcellularLocation>
</comment>
<accession>A0A9D1TAN9</accession>
<dbReference type="EC" id="3.1.4.-" evidence="1"/>
<dbReference type="PROSITE" id="PS50887">
    <property type="entry name" value="GGDEF"/>
    <property type="match status" value="1"/>
</dbReference>
<feature type="binding site" evidence="2">
    <location>
        <position position="529"/>
    </location>
    <ligand>
        <name>Mn(2+)</name>
        <dbReference type="ChEBI" id="CHEBI:29035"/>
        <label>2</label>
    </ligand>
</feature>
<evidence type="ECO:0000256" key="1">
    <source>
        <dbReference type="PIRNR" id="PIRNR026583"/>
    </source>
</evidence>
<feature type="binding site" evidence="2">
    <location>
        <position position="380"/>
    </location>
    <ligand>
        <name>Mn(2+)</name>
        <dbReference type="ChEBI" id="CHEBI:29035"/>
        <label>1</label>
    </ligand>
</feature>
<feature type="binding site" evidence="2">
    <location>
        <position position="450"/>
    </location>
    <ligand>
        <name>Mn(2+)</name>
        <dbReference type="ChEBI" id="CHEBI:29035"/>
        <label>1</label>
    </ligand>
</feature>
<evidence type="ECO:0000259" key="4">
    <source>
        <dbReference type="PROSITE" id="PS50887"/>
    </source>
</evidence>
<dbReference type="Pfam" id="PF02272">
    <property type="entry name" value="DHHA1"/>
    <property type="match status" value="1"/>
</dbReference>
<dbReference type="GO" id="GO:0016787">
    <property type="term" value="F:hydrolase activity"/>
    <property type="evidence" value="ECO:0007669"/>
    <property type="project" value="UniProtKB-UniRule"/>
</dbReference>
<organism evidence="5 6">
    <name type="scientific">Candidatus Scatomonas pullistercoris</name>
    <dbReference type="NCBI Taxonomy" id="2840920"/>
    <lineage>
        <taxon>Bacteria</taxon>
        <taxon>Bacillati</taxon>
        <taxon>Bacillota</taxon>
        <taxon>Clostridia</taxon>
        <taxon>Lachnospirales</taxon>
        <taxon>Lachnospiraceae</taxon>
        <taxon>Lachnospiraceae incertae sedis</taxon>
        <taxon>Candidatus Scatomonas</taxon>
    </lineage>
</organism>
<keyword evidence="1" id="KW-1003">Cell membrane</keyword>
<feature type="binding site" evidence="2">
    <location>
        <position position="474"/>
    </location>
    <ligand>
        <name>Mn(2+)</name>
        <dbReference type="ChEBI" id="CHEBI:29035"/>
        <label>2</label>
    </ligand>
</feature>
<dbReference type="InterPro" id="IPR000160">
    <property type="entry name" value="GGDEF_dom"/>
</dbReference>
<sequence>MNKSTQKMRLTGRLQRYLRWPLWMILVLAGADAAVYFMNVEAGVLISICIVVYTAAALMLYRRKRASVFNDLITFATQYGQIQKQLLADFSLPYAITDEQGKILWFNAAFARLSGKERRGYRKSITNIFSEITLEKFPEEGEEVDYPLSYQKRDYRIYIKYINIEGLIENSELLEAAPDSGACLYAVYLSDETRLNEYIRRYEDETMVTGLIYLDNYEEALESVEEVRRSLLTALLDRKINKYFNEIDGLVKKFEKDKYLLVMRTGSLKKLKEMKFSILKEVKTVNIGNEMAVTISIGIGEGSGSYAKNSEYARIAIDLALGRGGDQVVIKEKEKISYFGGKSQAVEKSTRVKARVKAHALREFMDSKEKVVVMGHKIIDVDSFGSAVGIYRAAKTLNKRTHIVIDNITSSIRPLIQAFQQNPDYDPHMFVNCSDAKEIVDENTLVVVVDTNKPSYTECEDLLYLTRTIVVLDHHRQGSEVIRNSVLSYIEPYASSACEMVAEILQYFTEGIRIRNVEADALYAGIMVDTDNFLQKTGVRTFEAAAFLRRCGADVTRVRKMFREDMNDYRARGEAIRNAELYKDSFAISVCPSDYVESPTVVGAQAANELLNIVGVKASFVLTDYKGVIYISARAIDEINVQIIMERMGGGGHLNIAGCQLEKTTLEEAISYLKNTLAQMLEGGEI</sequence>
<dbReference type="EMBL" id="DVOO01000026">
    <property type="protein sequence ID" value="HIV25796.1"/>
    <property type="molecule type" value="Genomic_DNA"/>
</dbReference>
<name>A0A9D1TAN9_9FIRM</name>
<protein>
    <recommendedName>
        <fullName evidence="1">Cyclic-di-AMP phosphodiesterase</fullName>
        <ecNumber evidence="1">3.1.4.-</ecNumber>
    </recommendedName>
</protein>
<dbReference type="Gene3D" id="3.10.310.30">
    <property type="match status" value="1"/>
</dbReference>
<feature type="domain" description="GGDEF" evidence="4">
    <location>
        <begin position="205"/>
        <end position="333"/>
    </location>
</feature>
<dbReference type="InterPro" id="IPR051319">
    <property type="entry name" value="Oligoribo/pAp-PDE_c-di-AMP_PDE"/>
</dbReference>
<reference evidence="5" key="2">
    <citation type="journal article" date="2021" name="PeerJ">
        <title>Extensive microbial diversity within the chicken gut microbiome revealed by metagenomics and culture.</title>
        <authorList>
            <person name="Gilroy R."/>
            <person name="Ravi A."/>
            <person name="Getino M."/>
            <person name="Pursley I."/>
            <person name="Horton D.L."/>
            <person name="Alikhan N.F."/>
            <person name="Baker D."/>
            <person name="Gharbi K."/>
            <person name="Hall N."/>
            <person name="Watson M."/>
            <person name="Adriaenssens E.M."/>
            <person name="Foster-Nyarko E."/>
            <person name="Jarju S."/>
            <person name="Secka A."/>
            <person name="Antonio M."/>
            <person name="Oren A."/>
            <person name="Chaudhuri R.R."/>
            <person name="La Ragione R."/>
            <person name="Hildebrand F."/>
            <person name="Pallen M.J."/>
        </authorList>
    </citation>
    <scope>NUCLEOTIDE SEQUENCE</scope>
    <source>
        <strain evidence="5">CHK188-20938</strain>
    </source>
</reference>
<dbReference type="InterPro" id="IPR001667">
    <property type="entry name" value="DDH_dom"/>
</dbReference>
<dbReference type="Pfam" id="PF01368">
    <property type="entry name" value="DHH"/>
    <property type="match status" value="1"/>
</dbReference>